<dbReference type="OrthoDB" id="9798191at2"/>
<dbReference type="InterPro" id="IPR050490">
    <property type="entry name" value="Bact_solute-bd_prot1"/>
</dbReference>
<comment type="similarity">
    <text evidence="1">Belongs to the bacterial solute-binding protein 1 family.</text>
</comment>
<organism evidence="3 4">
    <name type="scientific">Paenibacillus albiflavus</name>
    <dbReference type="NCBI Taxonomy" id="2545760"/>
    <lineage>
        <taxon>Bacteria</taxon>
        <taxon>Bacillati</taxon>
        <taxon>Bacillota</taxon>
        <taxon>Bacilli</taxon>
        <taxon>Bacillales</taxon>
        <taxon>Paenibacillaceae</taxon>
        <taxon>Paenibacillus</taxon>
    </lineage>
</organism>
<keyword evidence="2" id="KW-0813">Transport</keyword>
<dbReference type="EMBL" id="SKFG01000002">
    <property type="protein sequence ID" value="TCZ80227.1"/>
    <property type="molecule type" value="Genomic_DNA"/>
</dbReference>
<dbReference type="SUPFAM" id="SSF53850">
    <property type="entry name" value="Periplasmic binding protein-like II"/>
    <property type="match status" value="1"/>
</dbReference>
<proteinExistence type="inferred from homology"/>
<name>A0A4R4EKD4_9BACL</name>
<comment type="caution">
    <text evidence="3">The sequence shown here is derived from an EMBL/GenBank/DDBJ whole genome shotgun (WGS) entry which is preliminary data.</text>
</comment>
<evidence type="ECO:0000256" key="2">
    <source>
        <dbReference type="ARBA" id="ARBA00022448"/>
    </source>
</evidence>
<reference evidence="3 4" key="1">
    <citation type="submission" date="2019-03" db="EMBL/GenBank/DDBJ databases">
        <authorList>
            <person name="Kim M.K.M."/>
        </authorList>
    </citation>
    <scope>NUCLEOTIDE SEQUENCE [LARGE SCALE GENOMIC DNA]</scope>
    <source>
        <strain evidence="3 4">18JY21-1</strain>
    </source>
</reference>
<keyword evidence="4" id="KW-1185">Reference proteome</keyword>
<dbReference type="Pfam" id="PF01547">
    <property type="entry name" value="SBP_bac_1"/>
    <property type="match status" value="1"/>
</dbReference>
<dbReference type="Gene3D" id="3.40.190.10">
    <property type="entry name" value="Periplasmic binding protein-like II"/>
    <property type="match status" value="2"/>
</dbReference>
<sequence length="427" mass="48421">MILVGCSADNSKPTVRQEHKITLTFRHFWTKEHDKAVAQIFEDVIRKFEVEHPHIKIEAEGIDQTFHREQKLKSEMVAGNPPDIFALFGGAEIEPYARADRLLDLTPFLKENNLYDQFIDLSLWTIDGGTYGLPFEGNAEPIYYNRTIFDKLKLTPPQTWDELLAIIPILKENGYVPFAIGNDERWPGAIFYHYLMQRRAGPALIDEIVQGTDTFETEAYMQATEDFIRLAALQPFTEHTNDKSKEFARQQFVSGKAALYMNGSWEINVLQGAATPSNFMNEVGVMNFPVFDASDSIANGLAGGYTIGLGVSANLKGERLEAALEFMKAVYTPEVQRRMVYEGLRLPSMNIMIEKQRTGPIFASLMELMLQTPHMFIPYDNKLPPAVQETFFNVTQDLLEGRTSADKALNQLQSAIEQYREVIRKGG</sequence>
<accession>A0A4R4EKD4</accession>
<evidence type="ECO:0000313" key="3">
    <source>
        <dbReference type="EMBL" id="TCZ80227.1"/>
    </source>
</evidence>
<dbReference type="Proteomes" id="UP000295418">
    <property type="component" value="Unassembled WGS sequence"/>
</dbReference>
<dbReference type="PANTHER" id="PTHR43649">
    <property type="entry name" value="ARABINOSE-BINDING PROTEIN-RELATED"/>
    <property type="match status" value="1"/>
</dbReference>
<evidence type="ECO:0000313" key="4">
    <source>
        <dbReference type="Proteomes" id="UP000295418"/>
    </source>
</evidence>
<gene>
    <name evidence="3" type="ORF">E0485_03470</name>
</gene>
<evidence type="ECO:0000256" key="1">
    <source>
        <dbReference type="ARBA" id="ARBA00008520"/>
    </source>
</evidence>
<dbReference type="PANTHER" id="PTHR43649:SF29">
    <property type="entry name" value="OSMOPROTECTIVE COMPOUNDS-BINDING PROTEIN GGTB"/>
    <property type="match status" value="1"/>
</dbReference>
<dbReference type="AlphaFoldDB" id="A0A4R4EKD4"/>
<protein>
    <submittedName>
        <fullName evidence="3">Extracellular solute-binding protein</fullName>
    </submittedName>
</protein>
<dbReference type="InterPro" id="IPR006059">
    <property type="entry name" value="SBP"/>
</dbReference>